<name>A0ABZ2DA41_9SPHN</name>
<evidence type="ECO:0000313" key="1">
    <source>
        <dbReference type="EMBL" id="WWA48091.1"/>
    </source>
</evidence>
<accession>A0ABZ2DA41</accession>
<reference evidence="1 2" key="1">
    <citation type="submission" date="2024-02" db="EMBL/GenBank/DDBJ databases">
        <title>The whole genome sequence of five bacterial samples isolated from Abu Dhabi Sabkha-shore region.</title>
        <authorList>
            <person name="Sudalaimuthuasari N."/>
            <person name="Sarfraz B."/>
            <person name="Tuyisabe J.D."/>
            <person name="Mugisha Ntwali L.D.M."/>
            <person name="Ali A.I.A.A."/>
            <person name="Almansoori S.Z.A."/>
            <person name="Alajami H.S.A."/>
            <person name="Almeqbaali A.A.S."/>
            <person name="Kundu B."/>
            <person name="Saeed E.E."/>
            <person name="Sukumarinath V."/>
            <person name="Mishra A.K."/>
            <person name="Hazzouri K.M."/>
            <person name="Almaskari R."/>
            <person name="Sharma A.K."/>
            <person name="Amiri K.M.A."/>
        </authorList>
    </citation>
    <scope>NUCLEOTIDE SEQUENCE [LARGE SCALE GENOMIC DNA]</scope>
    <source>
        <strain evidence="2">kcgeb_sd</strain>
    </source>
</reference>
<evidence type="ECO:0008006" key="3">
    <source>
        <dbReference type="Google" id="ProtNLM"/>
    </source>
</evidence>
<sequence>MQRSRTQIATSYAPGALFTYEGGLGCCIAVPVATPYTPSSPAVAKQLFEHLAEYVESWFERAIRARADPEVLPEQCVDPVFLNNKKEPLVDPGRFSLNQPSRIGFAPDPLVFVCSNTDCGKLVEFENVEDLTRRWPQTEKRTDCRGSSSGRHEWRQIDVVFAHWSGNYAGLSPYRWVMAPDGSVNQAKKCQNCGQDEYQLVTRSSPFFSDWKFQCCNCLALKDVVQADRETLELLKPRMDGGHGNLPKEWNMLPVSYRASSVFYVQTDSFILFRDAEVTSLLSTARRSDLISRLMKLYTFPGTPLTHKEVIRQLQDNGQDAKATEYKQLMDIAAALVGDQKAVIENQLADKRTSYEAAGLIAKQHDESPVLRTQAERSQDWARRYNPIRLAIEHASLCDEVVERQGSDPSLPAVSVRNPEVCDIDPTDTAARGAYAARVDQELRRLGLDELVMLRGLDICEFSFGYTRVGSTPSITVKDREMPVRLRAFDYAEKNRRPVYILEQKNEGFYIRLNEARVIDWLASNGLGGDLPPRDGMHLGGLLIEQYADFGRFLEDYKERTADARTPRSLPSYVYLLLHTMAHHFAHAVVEYSGLEHGSIGEYVFPADLAFLVYRRGMTPDLGNLSAMWRNHGLTVLEQLLSDRALKCDGGSLCDQRGGACPACIMAPEVTCIAGNNLLCRAALNGGAPPGWDADRTPLTGYFRLAGAGAEAA</sequence>
<gene>
    <name evidence="1" type="ORF">V5F89_04075</name>
</gene>
<organism evidence="1 2">
    <name type="scientific">Pelagerythrobacter marensis</name>
    <dbReference type="NCBI Taxonomy" id="543877"/>
    <lineage>
        <taxon>Bacteria</taxon>
        <taxon>Pseudomonadati</taxon>
        <taxon>Pseudomonadota</taxon>
        <taxon>Alphaproteobacteria</taxon>
        <taxon>Sphingomonadales</taxon>
        <taxon>Erythrobacteraceae</taxon>
        <taxon>Pelagerythrobacter</taxon>
    </lineage>
</organism>
<keyword evidence="2" id="KW-1185">Reference proteome</keyword>
<protein>
    <recommendedName>
        <fullName evidence="3">DUF1998 domain-containing protein</fullName>
    </recommendedName>
</protein>
<dbReference type="EMBL" id="CP144918">
    <property type="protein sequence ID" value="WWA48091.1"/>
    <property type="molecule type" value="Genomic_DNA"/>
</dbReference>
<evidence type="ECO:0000313" key="2">
    <source>
        <dbReference type="Proteomes" id="UP001335183"/>
    </source>
</evidence>
<proteinExistence type="predicted"/>
<dbReference type="RefSeq" id="WP_338446977.1">
    <property type="nucleotide sequence ID" value="NZ_CP144918.1"/>
</dbReference>
<dbReference type="Proteomes" id="UP001335183">
    <property type="component" value="Chromosome"/>
</dbReference>